<dbReference type="Proteomes" id="UP000664857">
    <property type="component" value="Unassembled WGS sequence"/>
</dbReference>
<dbReference type="InterPro" id="IPR003594">
    <property type="entry name" value="HATPase_dom"/>
</dbReference>
<dbReference type="SMART" id="SM00304">
    <property type="entry name" value="HAMP"/>
    <property type="match status" value="1"/>
</dbReference>
<keyword evidence="10" id="KW-0472">Membrane</keyword>
<dbReference type="Pfam" id="PF00672">
    <property type="entry name" value="HAMP"/>
    <property type="match status" value="1"/>
</dbReference>
<comment type="subcellular location">
    <subcellularLocation>
        <location evidence="2">Membrane</location>
    </subcellularLocation>
</comment>
<keyword evidence="14" id="KW-1185">Reference proteome</keyword>
<evidence type="ECO:0000256" key="10">
    <source>
        <dbReference type="SAM" id="Phobius"/>
    </source>
</evidence>
<organism evidence="13 14">
    <name type="scientific">Candidatus Vagococcus giribetii</name>
    <dbReference type="NCBI Taxonomy" id="2230876"/>
    <lineage>
        <taxon>Bacteria</taxon>
        <taxon>Bacillati</taxon>
        <taxon>Bacillota</taxon>
        <taxon>Bacilli</taxon>
        <taxon>Lactobacillales</taxon>
        <taxon>Enterococcaceae</taxon>
        <taxon>Vagococcus</taxon>
    </lineage>
</organism>
<dbReference type="InterPro" id="IPR003660">
    <property type="entry name" value="HAMP_dom"/>
</dbReference>
<reference evidence="13 14" key="1">
    <citation type="submission" date="2021-03" db="EMBL/GenBank/DDBJ databases">
        <title>Enterococcal diversity collection.</title>
        <authorList>
            <person name="Gilmore M.S."/>
            <person name="Schwartzman J."/>
            <person name="Van Tyne D."/>
            <person name="Martin M."/>
            <person name="Earl A.M."/>
            <person name="Manson A.L."/>
            <person name="Straub T."/>
            <person name="Salamzade R."/>
            <person name="Saavedra J."/>
            <person name="Lebreton F."/>
            <person name="Prichula J."/>
            <person name="Schaufler K."/>
            <person name="Gaca A."/>
            <person name="Sgardioli B."/>
            <person name="Wagenaar J."/>
            <person name="Strong T."/>
        </authorList>
    </citation>
    <scope>NUCLEOTIDE SEQUENCE [LARGE SCALE GENOMIC DNA]</scope>
    <source>
        <strain evidence="13 14">DIV0080</strain>
    </source>
</reference>
<dbReference type="Gene3D" id="1.10.287.130">
    <property type="match status" value="1"/>
</dbReference>
<dbReference type="InterPro" id="IPR050428">
    <property type="entry name" value="TCS_sensor_his_kinase"/>
</dbReference>
<feature type="transmembrane region" description="Helical" evidence="10">
    <location>
        <begin position="80"/>
        <end position="98"/>
    </location>
</feature>
<dbReference type="Pfam" id="PF02518">
    <property type="entry name" value="HATPase_c"/>
    <property type="match status" value="1"/>
</dbReference>
<dbReference type="SUPFAM" id="SSF47384">
    <property type="entry name" value="Homodimeric domain of signal transducing histidine kinase"/>
    <property type="match status" value="1"/>
</dbReference>
<dbReference type="PROSITE" id="PS50885">
    <property type="entry name" value="HAMP"/>
    <property type="match status" value="1"/>
</dbReference>
<dbReference type="InterPro" id="IPR036890">
    <property type="entry name" value="HATPase_C_sf"/>
</dbReference>
<evidence type="ECO:0000256" key="8">
    <source>
        <dbReference type="ARBA" id="ARBA00022989"/>
    </source>
</evidence>
<keyword evidence="4" id="KW-0597">Phosphoprotein</keyword>
<dbReference type="EC" id="2.7.13.3" evidence="3"/>
<protein>
    <recommendedName>
        <fullName evidence="3">histidine kinase</fullName>
        <ecNumber evidence="3">2.7.13.3</ecNumber>
    </recommendedName>
</protein>
<evidence type="ECO:0000256" key="3">
    <source>
        <dbReference type="ARBA" id="ARBA00012438"/>
    </source>
</evidence>
<dbReference type="SMART" id="SM00388">
    <property type="entry name" value="HisKA"/>
    <property type="match status" value="1"/>
</dbReference>
<evidence type="ECO:0000256" key="2">
    <source>
        <dbReference type="ARBA" id="ARBA00004370"/>
    </source>
</evidence>
<dbReference type="PROSITE" id="PS50109">
    <property type="entry name" value="HIS_KIN"/>
    <property type="match status" value="1"/>
</dbReference>
<evidence type="ECO:0000313" key="14">
    <source>
        <dbReference type="Proteomes" id="UP000664857"/>
    </source>
</evidence>
<evidence type="ECO:0000256" key="6">
    <source>
        <dbReference type="ARBA" id="ARBA00022692"/>
    </source>
</evidence>
<feature type="transmembrane region" description="Helical" evidence="10">
    <location>
        <begin position="12"/>
        <end position="33"/>
    </location>
</feature>
<gene>
    <name evidence="13" type="ORF">DOK76_00280</name>
</gene>
<evidence type="ECO:0000256" key="7">
    <source>
        <dbReference type="ARBA" id="ARBA00022777"/>
    </source>
</evidence>
<dbReference type="InterPro" id="IPR036097">
    <property type="entry name" value="HisK_dim/P_sf"/>
</dbReference>
<keyword evidence="8 10" id="KW-1133">Transmembrane helix</keyword>
<keyword evidence="6 10" id="KW-0812">Transmembrane</keyword>
<proteinExistence type="predicted"/>
<keyword evidence="9" id="KW-0902">Two-component regulatory system</keyword>
<evidence type="ECO:0000259" key="12">
    <source>
        <dbReference type="PROSITE" id="PS50885"/>
    </source>
</evidence>
<evidence type="ECO:0000256" key="1">
    <source>
        <dbReference type="ARBA" id="ARBA00000085"/>
    </source>
</evidence>
<feature type="domain" description="Histidine kinase" evidence="11">
    <location>
        <begin position="161"/>
        <end position="372"/>
    </location>
</feature>
<dbReference type="Gene3D" id="6.10.340.10">
    <property type="match status" value="1"/>
</dbReference>
<evidence type="ECO:0000256" key="5">
    <source>
        <dbReference type="ARBA" id="ARBA00022679"/>
    </source>
</evidence>
<dbReference type="Pfam" id="PF00512">
    <property type="entry name" value="HisKA"/>
    <property type="match status" value="1"/>
</dbReference>
<evidence type="ECO:0000313" key="13">
    <source>
        <dbReference type="EMBL" id="MBO0475481.1"/>
    </source>
</evidence>
<dbReference type="Gene3D" id="3.30.565.10">
    <property type="entry name" value="Histidine kinase-like ATPase, C-terminal domain"/>
    <property type="match status" value="1"/>
</dbReference>
<keyword evidence="5" id="KW-0808">Transferase</keyword>
<evidence type="ECO:0000256" key="9">
    <source>
        <dbReference type="ARBA" id="ARBA00023012"/>
    </source>
</evidence>
<dbReference type="SMART" id="SM00387">
    <property type="entry name" value="HATPase_c"/>
    <property type="match status" value="1"/>
</dbReference>
<feature type="domain" description="HAMP" evidence="12">
    <location>
        <begin position="100"/>
        <end position="153"/>
    </location>
</feature>
<evidence type="ECO:0000259" key="11">
    <source>
        <dbReference type="PROSITE" id="PS50109"/>
    </source>
</evidence>
<comment type="caution">
    <text evidence="13">The sequence shown here is derived from an EMBL/GenBank/DDBJ whole genome shotgun (WGS) entry which is preliminary data.</text>
</comment>
<dbReference type="InterPro" id="IPR003661">
    <property type="entry name" value="HisK_dim/P_dom"/>
</dbReference>
<dbReference type="SUPFAM" id="SSF158472">
    <property type="entry name" value="HAMP domain-like"/>
    <property type="match status" value="1"/>
</dbReference>
<sequence>MKWFEKISLQWRITLLTGVILTAVALAITFFSISNGTKLIEPLENLYPIEEVTPNDPSIAATSLPAKSIEEAKHSFDTNSILFCVFSVVTGMVLVYIISGQAIQPIKSLSQEIEEIDEENLSVRLSKENVPPEISDMTESINHMLNRIEDAYGRQKRFAASAAHEFKTPLSIMKTTIQTLDLASESLDQRIKDSYQVQLNTIDRLDHLVNDLLLITNVNQINELEKEEIHLDLLFQDIVEELGYVYKDKEVHVFIELIEPIVSGNIDLLYRAIYNLVDNAYKYNKKQGEIRLITRKEQEQLLIEIKNEGELIDLKHKAFITDPFYRVDQSWSRQYTGSGLGLAIVQSILEVHEFKLEIDEEDKKYNVFRIII</sequence>
<dbReference type="CDD" id="cd00082">
    <property type="entry name" value="HisKA"/>
    <property type="match status" value="1"/>
</dbReference>
<dbReference type="PANTHER" id="PTHR45436:SF5">
    <property type="entry name" value="SENSOR HISTIDINE KINASE TRCS"/>
    <property type="match status" value="1"/>
</dbReference>
<dbReference type="EMBL" id="JAFLVX010000002">
    <property type="protein sequence ID" value="MBO0475481.1"/>
    <property type="molecule type" value="Genomic_DNA"/>
</dbReference>
<evidence type="ECO:0000256" key="4">
    <source>
        <dbReference type="ARBA" id="ARBA00022553"/>
    </source>
</evidence>
<dbReference type="CDD" id="cd06225">
    <property type="entry name" value="HAMP"/>
    <property type="match status" value="1"/>
</dbReference>
<accession>A0ABS3HPB9</accession>
<comment type="catalytic activity">
    <reaction evidence="1">
        <text>ATP + protein L-histidine = ADP + protein N-phospho-L-histidine.</text>
        <dbReference type="EC" id="2.7.13.3"/>
    </reaction>
</comment>
<keyword evidence="7" id="KW-0418">Kinase</keyword>
<dbReference type="PANTHER" id="PTHR45436">
    <property type="entry name" value="SENSOR HISTIDINE KINASE YKOH"/>
    <property type="match status" value="1"/>
</dbReference>
<name>A0ABS3HPB9_9ENTE</name>
<dbReference type="InterPro" id="IPR005467">
    <property type="entry name" value="His_kinase_dom"/>
</dbReference>
<dbReference type="SUPFAM" id="SSF55874">
    <property type="entry name" value="ATPase domain of HSP90 chaperone/DNA topoisomerase II/histidine kinase"/>
    <property type="match status" value="1"/>
</dbReference>
<dbReference type="RefSeq" id="WP_206964076.1">
    <property type="nucleotide sequence ID" value="NZ_JAFLVX010000002.1"/>
</dbReference>